<feature type="compositionally biased region" description="Polar residues" evidence="1">
    <location>
        <begin position="119"/>
        <end position="140"/>
    </location>
</feature>
<proteinExistence type="predicted"/>
<comment type="caution">
    <text evidence="3">The sequence shown here is derived from an EMBL/GenBank/DDBJ whole genome shotgun (WGS) entry which is preliminary data.</text>
</comment>
<sequence>MVRYSAPSIPTAGMPSPGLSPISLLSKENMNCNSKAHDSSVEVSQTSNRTRTSRTNKLKAPAANISGSKTTKQSGRISTTEGTSRVVPTKQLQTICPGALAGSLSSVSQDMSELDSKNSDPNGVPSTNRQHTTITDNSGDGINILGSKSLSTKQSCKISTESTSRVVQTTQETSRVGRTKQLQHICSGAVGDSVVVDPLFDVNVQDSNTCGSVVDSTPLAAKRGPKLAHSKSAKQGSARSRGLQVLEVQAQSMSQDVSEPDTETFDVSSVPSINPQHSPITNNSGSKSSSIKQSGKVLSIQRTHGVEQTELLERSLDGFRGSPVLREHPHSGSDIIFDSESSDSDIYGPEEGWRDGDLQEIQFNQSPNFSMPSKEKSPGDYFKFYFANDLVDLIVAETNLYYTQKNGKSLNVTSDEIYAFFGILIYMGICQLPSLIDYWASPTRIPQIADVMSRKRFQDIHANIHFHNNEERGTDRLLKIRPLLNFIRKKCQELEQEYTLSVDERMQKYKGTRAGNLRQYMPDKPSSKWGFKLFVLAGSSGTTYDFIPYCGADTFETENLTEEVSRMGMGASAVIALCQNIKTPAKTTVTFDNFYTSIPLIIYLRDKMNLYSLGTIKRNRTLKCPLADPKALAKKGRGSYDSHVNKNAVLVVQWADNKVVCLASSFVGVEPIGTIKRHSKDHHKKIDVDCPRAVLKYNESMGGVDLGDMLMALYTIPTKAKRWYFSLFGYCLEVALTNSWLLYKRDCILLGDDQKFKSSKEFRTQVSEELRASLLRSRGRPSLDKSLEKKVIRCPMVPRPSDKLRTDNTNHWPTRCSKGRCRYCQSNIRFKCTKCDARLCITPERNCFVQFHVTKDGKLPVNETMEDEEDEEDVDEVEEVDATGFEENGTENQNVEDADMADYLFED</sequence>
<keyword evidence="4" id="KW-1185">Reference proteome</keyword>
<name>A0AAE1LWG2_9NEOP</name>
<feature type="compositionally biased region" description="Polar residues" evidence="1">
    <location>
        <begin position="265"/>
        <end position="283"/>
    </location>
</feature>
<feature type="compositionally biased region" description="Acidic residues" evidence="1">
    <location>
        <begin position="894"/>
        <end position="907"/>
    </location>
</feature>
<organism evidence="3 4">
    <name type="scientific">Frankliniella fusca</name>
    <dbReference type="NCBI Taxonomy" id="407009"/>
    <lineage>
        <taxon>Eukaryota</taxon>
        <taxon>Metazoa</taxon>
        <taxon>Ecdysozoa</taxon>
        <taxon>Arthropoda</taxon>
        <taxon>Hexapoda</taxon>
        <taxon>Insecta</taxon>
        <taxon>Pterygota</taxon>
        <taxon>Neoptera</taxon>
        <taxon>Paraneoptera</taxon>
        <taxon>Thysanoptera</taxon>
        <taxon>Terebrantia</taxon>
        <taxon>Thripoidea</taxon>
        <taxon>Thripidae</taxon>
        <taxon>Frankliniella</taxon>
    </lineage>
</organism>
<reference evidence="3" key="2">
    <citation type="journal article" date="2023" name="BMC Genomics">
        <title>Pest status, molecular evolution, and epigenetic factors derived from the genome assembly of Frankliniella fusca, a thysanopteran phytovirus vector.</title>
        <authorList>
            <person name="Catto M.A."/>
            <person name="Labadie P.E."/>
            <person name="Jacobson A.L."/>
            <person name="Kennedy G.G."/>
            <person name="Srinivasan R."/>
            <person name="Hunt B.G."/>
        </authorList>
    </citation>
    <scope>NUCLEOTIDE SEQUENCE</scope>
    <source>
        <strain evidence="3">PL_HMW_Pooled</strain>
    </source>
</reference>
<dbReference type="AlphaFoldDB" id="A0AAE1LWG2"/>
<accession>A0AAE1LWG2</accession>
<gene>
    <name evidence="3" type="ORF">KUF71_002690</name>
</gene>
<feature type="region of interest" description="Disordered" evidence="1">
    <location>
        <begin position="33"/>
        <end position="85"/>
    </location>
</feature>
<protein>
    <submittedName>
        <fullName evidence="3">PiggyBac transposable element-derived protein 3</fullName>
    </submittedName>
</protein>
<evidence type="ECO:0000256" key="1">
    <source>
        <dbReference type="SAM" id="MobiDB-lite"/>
    </source>
</evidence>
<dbReference type="Pfam" id="PF13843">
    <property type="entry name" value="DDE_Tnp_1_7"/>
    <property type="match status" value="1"/>
</dbReference>
<feature type="compositionally biased region" description="Basic residues" evidence="1">
    <location>
        <begin position="223"/>
        <end position="232"/>
    </location>
</feature>
<feature type="compositionally biased region" description="Polar residues" evidence="1">
    <location>
        <begin position="65"/>
        <end position="83"/>
    </location>
</feature>
<feature type="region of interest" description="Disordered" evidence="1">
    <location>
        <begin position="106"/>
        <end position="140"/>
    </location>
</feature>
<evidence type="ECO:0000313" key="3">
    <source>
        <dbReference type="EMBL" id="KAK3932719.1"/>
    </source>
</evidence>
<feature type="region of interest" description="Disordered" evidence="1">
    <location>
        <begin position="884"/>
        <end position="907"/>
    </location>
</feature>
<evidence type="ECO:0000313" key="4">
    <source>
        <dbReference type="Proteomes" id="UP001219518"/>
    </source>
</evidence>
<dbReference type="EMBL" id="JAHWGI010001439">
    <property type="protein sequence ID" value="KAK3932719.1"/>
    <property type="molecule type" value="Genomic_DNA"/>
</dbReference>
<feature type="region of interest" description="Disordered" evidence="1">
    <location>
        <begin position="214"/>
        <end position="304"/>
    </location>
</feature>
<evidence type="ECO:0000259" key="2">
    <source>
        <dbReference type="Pfam" id="PF13843"/>
    </source>
</evidence>
<dbReference type="PANTHER" id="PTHR47272:SF1">
    <property type="entry name" value="PIGGYBAC TRANSPOSABLE ELEMENT-DERIVED PROTEIN 3-LIKE"/>
    <property type="match status" value="1"/>
</dbReference>
<dbReference type="Proteomes" id="UP001219518">
    <property type="component" value="Unassembled WGS sequence"/>
</dbReference>
<feature type="compositionally biased region" description="Low complexity" evidence="1">
    <location>
        <begin position="284"/>
        <end position="296"/>
    </location>
</feature>
<dbReference type="InterPro" id="IPR029526">
    <property type="entry name" value="PGBD"/>
</dbReference>
<feature type="region of interest" description="Disordered" evidence="1">
    <location>
        <begin position="1"/>
        <end position="21"/>
    </location>
</feature>
<reference evidence="3" key="1">
    <citation type="submission" date="2021-07" db="EMBL/GenBank/DDBJ databases">
        <authorList>
            <person name="Catto M.A."/>
            <person name="Jacobson A."/>
            <person name="Kennedy G."/>
            <person name="Labadie P."/>
            <person name="Hunt B.G."/>
            <person name="Srinivasan R."/>
        </authorList>
    </citation>
    <scope>NUCLEOTIDE SEQUENCE</scope>
    <source>
        <strain evidence="3">PL_HMW_Pooled</strain>
        <tissue evidence="3">Head</tissue>
    </source>
</reference>
<feature type="domain" description="PiggyBac transposable element-derived protein" evidence="2">
    <location>
        <begin position="377"/>
        <end position="740"/>
    </location>
</feature>
<dbReference type="PANTHER" id="PTHR47272">
    <property type="entry name" value="DDE_TNP_1_7 DOMAIN-CONTAINING PROTEIN"/>
    <property type="match status" value="1"/>
</dbReference>